<organism evidence="1 2">
    <name type="scientific">Mucuna pruriens</name>
    <name type="common">Velvet bean</name>
    <name type="synonym">Dolichos pruriens</name>
    <dbReference type="NCBI Taxonomy" id="157652"/>
    <lineage>
        <taxon>Eukaryota</taxon>
        <taxon>Viridiplantae</taxon>
        <taxon>Streptophyta</taxon>
        <taxon>Embryophyta</taxon>
        <taxon>Tracheophyta</taxon>
        <taxon>Spermatophyta</taxon>
        <taxon>Magnoliopsida</taxon>
        <taxon>eudicotyledons</taxon>
        <taxon>Gunneridae</taxon>
        <taxon>Pentapetalae</taxon>
        <taxon>rosids</taxon>
        <taxon>fabids</taxon>
        <taxon>Fabales</taxon>
        <taxon>Fabaceae</taxon>
        <taxon>Papilionoideae</taxon>
        <taxon>50 kb inversion clade</taxon>
        <taxon>NPAAA clade</taxon>
        <taxon>indigoferoid/millettioid clade</taxon>
        <taxon>Phaseoleae</taxon>
        <taxon>Mucuna</taxon>
    </lineage>
</organism>
<dbReference type="OrthoDB" id="1746660at2759"/>
<dbReference type="EMBL" id="QJKJ01000318">
    <property type="protein sequence ID" value="RDY13212.1"/>
    <property type="molecule type" value="Genomic_DNA"/>
</dbReference>
<protein>
    <submittedName>
        <fullName evidence="1">Uncharacterized protein</fullName>
    </submittedName>
</protein>
<accession>A0A371IDU8</accession>
<comment type="caution">
    <text evidence="1">The sequence shown here is derived from an EMBL/GenBank/DDBJ whole genome shotgun (WGS) entry which is preliminary data.</text>
</comment>
<feature type="non-terminal residue" evidence="1">
    <location>
        <position position="1"/>
    </location>
</feature>
<sequence>MSPSMCKQLELMANVDVILGTSWIETLGEVKVNWRTLCMLFKQNGKKVKFQRDSSLCKSQFLLKSLFKENEVEILGMVLLKMKETQLEQKTCNQRFLDQKRGC</sequence>
<evidence type="ECO:0000313" key="2">
    <source>
        <dbReference type="Proteomes" id="UP000257109"/>
    </source>
</evidence>
<keyword evidence="2" id="KW-1185">Reference proteome</keyword>
<gene>
    <name evidence="1" type="ORF">CR513_01905</name>
</gene>
<name>A0A371IDU8_MUCPR</name>
<evidence type="ECO:0000313" key="1">
    <source>
        <dbReference type="EMBL" id="RDY13212.1"/>
    </source>
</evidence>
<dbReference type="AlphaFoldDB" id="A0A371IDU8"/>
<proteinExistence type="predicted"/>
<reference evidence="1" key="1">
    <citation type="submission" date="2018-05" db="EMBL/GenBank/DDBJ databases">
        <title>Draft genome of Mucuna pruriens seed.</title>
        <authorList>
            <person name="Nnadi N.E."/>
            <person name="Vos R."/>
            <person name="Hasami M.H."/>
            <person name="Devisetty U.K."/>
            <person name="Aguiy J.C."/>
        </authorList>
    </citation>
    <scope>NUCLEOTIDE SEQUENCE [LARGE SCALE GENOMIC DNA]</scope>
    <source>
        <strain evidence="1">JCA_2017</strain>
    </source>
</reference>
<dbReference type="Proteomes" id="UP000257109">
    <property type="component" value="Unassembled WGS sequence"/>
</dbReference>